<evidence type="ECO:0000313" key="12">
    <source>
        <dbReference type="Proteomes" id="UP001596523"/>
    </source>
</evidence>
<keyword evidence="6 9" id="KW-1133">Transmembrane helix</keyword>
<keyword evidence="9" id="KW-1003">Cell membrane</keyword>
<dbReference type="SUPFAM" id="SSF161093">
    <property type="entry name" value="MgtE membrane domain-like"/>
    <property type="match status" value="1"/>
</dbReference>
<dbReference type="PANTHER" id="PTHR41394">
    <property type="entry name" value="MAGNESIUM TRANSPORTER MGTE"/>
    <property type="match status" value="1"/>
</dbReference>
<evidence type="ECO:0000313" key="11">
    <source>
        <dbReference type="EMBL" id="MFC7306107.1"/>
    </source>
</evidence>
<dbReference type="Pfam" id="PF03448">
    <property type="entry name" value="MgtE_N"/>
    <property type="match status" value="1"/>
</dbReference>
<dbReference type="NCBIfam" id="TIGR00400">
    <property type="entry name" value="mgtE"/>
    <property type="match status" value="1"/>
</dbReference>
<keyword evidence="7 9" id="KW-0472">Membrane</keyword>
<dbReference type="InterPro" id="IPR046342">
    <property type="entry name" value="CBS_dom_sf"/>
</dbReference>
<dbReference type="SUPFAM" id="SSF158791">
    <property type="entry name" value="MgtE N-terminal domain-like"/>
    <property type="match status" value="1"/>
</dbReference>
<feature type="domain" description="CBS" evidence="10">
    <location>
        <begin position="138"/>
        <end position="201"/>
    </location>
</feature>
<dbReference type="InterPro" id="IPR000644">
    <property type="entry name" value="CBS_dom"/>
</dbReference>
<dbReference type="Gene3D" id="1.25.60.10">
    <property type="entry name" value="MgtE N-terminal domain-like"/>
    <property type="match status" value="1"/>
</dbReference>
<evidence type="ECO:0000256" key="1">
    <source>
        <dbReference type="ARBA" id="ARBA00004141"/>
    </source>
</evidence>
<evidence type="ECO:0000256" key="8">
    <source>
        <dbReference type="PROSITE-ProRule" id="PRU00703"/>
    </source>
</evidence>
<feature type="transmembrane region" description="Helical" evidence="9">
    <location>
        <begin position="286"/>
        <end position="306"/>
    </location>
</feature>
<organism evidence="11 12">
    <name type="scientific">Streptomyces monticola</name>
    <dbReference type="NCBI Taxonomy" id="2666263"/>
    <lineage>
        <taxon>Bacteria</taxon>
        <taxon>Bacillati</taxon>
        <taxon>Actinomycetota</taxon>
        <taxon>Actinomycetes</taxon>
        <taxon>Kitasatosporales</taxon>
        <taxon>Streptomycetaceae</taxon>
        <taxon>Streptomyces</taxon>
    </lineage>
</organism>
<dbReference type="SMART" id="SM00924">
    <property type="entry name" value="MgtE_N"/>
    <property type="match status" value="1"/>
</dbReference>
<keyword evidence="8" id="KW-0129">CBS domain</keyword>
<evidence type="ECO:0000256" key="7">
    <source>
        <dbReference type="ARBA" id="ARBA00023136"/>
    </source>
</evidence>
<dbReference type="InterPro" id="IPR006667">
    <property type="entry name" value="SLC41_membr_dom"/>
</dbReference>
<keyword evidence="3 9" id="KW-0813">Transport</keyword>
<dbReference type="Pfam" id="PF01769">
    <property type="entry name" value="MgtE"/>
    <property type="match status" value="1"/>
</dbReference>
<evidence type="ECO:0000256" key="2">
    <source>
        <dbReference type="ARBA" id="ARBA00009749"/>
    </source>
</evidence>
<dbReference type="InterPro" id="IPR006669">
    <property type="entry name" value="MgtE_transporter"/>
</dbReference>
<dbReference type="InterPro" id="IPR036739">
    <property type="entry name" value="SLC41_membr_dom_sf"/>
</dbReference>
<keyword evidence="9" id="KW-0479">Metal-binding</keyword>
<dbReference type="Gene3D" id="3.10.580.10">
    <property type="entry name" value="CBS-domain"/>
    <property type="match status" value="1"/>
</dbReference>
<evidence type="ECO:0000256" key="9">
    <source>
        <dbReference type="RuleBase" id="RU362011"/>
    </source>
</evidence>
<accession>A0ABW2JK72</accession>
<keyword evidence="5 9" id="KW-0460">Magnesium</keyword>
<sequence length="450" mass="48258">MTETRYAEDVRLADLVARHDVGHLEQWLEQRPAYEIADEISRADQVTAGVCFRLLPKDRAVEVFGELDGNEQQKILSAVRDQSFRDIVEGMDPDDRARLLGEAPANFTQRVLAGLSARERELTAPLLGYDAGSVGRYMTPEMVRLKEQSTVGEALERVRREGAEAETVNTLPVTDAGRRLIGVVLLRDLVLADPQDPLTGLVDPAHPRAHAADTAESAARLMQEANLLDLPVVDSEDRIVGLLTIDDALEVIEAADTEDIARQSAASPLDGHYMSVGVVRVARSRVVWLLLLIIAATLTAKVLQAFEGELEEVTALAIFIPLLVGTGGNVGAQAATGAVRAIAVGEVRPGDVIRVVWRECRVGFLLGSMLGAVGLLFAWVMVDDSGIAVTVALTLVVVCAWAAVIGGAMPLFARKVGIDPAVISAPLVTTFVDATGLIIYFLIARAVLGL</sequence>
<dbReference type="EMBL" id="JBHTCF010000006">
    <property type="protein sequence ID" value="MFC7306107.1"/>
    <property type="molecule type" value="Genomic_DNA"/>
</dbReference>
<comment type="caution">
    <text evidence="11">The sequence shown here is derived from an EMBL/GenBank/DDBJ whole genome shotgun (WGS) entry which is preliminary data.</text>
</comment>
<proteinExistence type="inferred from homology"/>
<comment type="similarity">
    <text evidence="2 9">Belongs to the SLC41A transporter family.</text>
</comment>
<feature type="domain" description="CBS" evidence="10">
    <location>
        <begin position="202"/>
        <end position="260"/>
    </location>
</feature>
<comment type="subcellular location">
    <subcellularLocation>
        <location evidence="9">Cell membrane</location>
        <topology evidence="9">Multi-pass membrane protein</topology>
    </subcellularLocation>
    <subcellularLocation>
        <location evidence="1">Membrane</location>
        <topology evidence="1">Multi-pass membrane protein</topology>
    </subcellularLocation>
</comment>
<dbReference type="Gene3D" id="1.10.357.20">
    <property type="entry name" value="SLC41 divalent cation transporters, integral membrane domain"/>
    <property type="match status" value="1"/>
</dbReference>
<feature type="transmembrane region" description="Helical" evidence="9">
    <location>
        <begin position="318"/>
        <end position="342"/>
    </location>
</feature>
<gene>
    <name evidence="11" type="primary">mgtE</name>
    <name evidence="11" type="ORF">ACFQVC_18015</name>
</gene>
<comment type="function">
    <text evidence="9">Acts as a magnesium transporter.</text>
</comment>
<dbReference type="InterPro" id="IPR038076">
    <property type="entry name" value="MgtE_N_sf"/>
</dbReference>
<comment type="subunit">
    <text evidence="9">Homodimer.</text>
</comment>
<evidence type="ECO:0000256" key="5">
    <source>
        <dbReference type="ARBA" id="ARBA00022842"/>
    </source>
</evidence>
<dbReference type="RefSeq" id="WP_381831446.1">
    <property type="nucleotide sequence ID" value="NZ_JBHTCF010000006.1"/>
</dbReference>
<evidence type="ECO:0000256" key="6">
    <source>
        <dbReference type="ARBA" id="ARBA00022989"/>
    </source>
</evidence>
<dbReference type="InterPro" id="IPR006668">
    <property type="entry name" value="Mg_transptr_MgtE_intracell_dom"/>
</dbReference>
<evidence type="ECO:0000259" key="10">
    <source>
        <dbReference type="PROSITE" id="PS51371"/>
    </source>
</evidence>
<feature type="transmembrane region" description="Helical" evidence="9">
    <location>
        <begin position="421"/>
        <end position="443"/>
    </location>
</feature>
<dbReference type="Pfam" id="PF00571">
    <property type="entry name" value="CBS"/>
    <property type="match status" value="2"/>
</dbReference>
<keyword evidence="12" id="KW-1185">Reference proteome</keyword>
<dbReference type="PROSITE" id="PS51371">
    <property type="entry name" value="CBS"/>
    <property type="match status" value="2"/>
</dbReference>
<reference evidence="12" key="1">
    <citation type="journal article" date="2019" name="Int. J. Syst. Evol. Microbiol.">
        <title>The Global Catalogue of Microorganisms (GCM) 10K type strain sequencing project: providing services to taxonomists for standard genome sequencing and annotation.</title>
        <authorList>
            <consortium name="The Broad Institute Genomics Platform"/>
            <consortium name="The Broad Institute Genome Sequencing Center for Infectious Disease"/>
            <person name="Wu L."/>
            <person name="Ma J."/>
        </authorList>
    </citation>
    <scope>NUCLEOTIDE SEQUENCE [LARGE SCALE GENOMIC DNA]</scope>
    <source>
        <strain evidence="12">SYNS20</strain>
    </source>
</reference>
<evidence type="ECO:0000256" key="4">
    <source>
        <dbReference type="ARBA" id="ARBA00022692"/>
    </source>
</evidence>
<dbReference type="SMART" id="SM00116">
    <property type="entry name" value="CBS"/>
    <property type="match status" value="2"/>
</dbReference>
<dbReference type="CDD" id="cd04606">
    <property type="entry name" value="CBS_pair_Mg_transporter"/>
    <property type="match status" value="1"/>
</dbReference>
<evidence type="ECO:0000256" key="3">
    <source>
        <dbReference type="ARBA" id="ARBA00022448"/>
    </source>
</evidence>
<dbReference type="SUPFAM" id="SSF54631">
    <property type="entry name" value="CBS-domain pair"/>
    <property type="match status" value="1"/>
</dbReference>
<dbReference type="PANTHER" id="PTHR41394:SF8">
    <property type="entry name" value="MAGNESIUM TRANSPORTER MGTE"/>
    <property type="match status" value="1"/>
</dbReference>
<feature type="transmembrane region" description="Helical" evidence="9">
    <location>
        <begin position="362"/>
        <end position="381"/>
    </location>
</feature>
<dbReference type="Proteomes" id="UP001596523">
    <property type="component" value="Unassembled WGS sequence"/>
</dbReference>
<name>A0ABW2JK72_9ACTN</name>
<keyword evidence="4 9" id="KW-0812">Transmembrane</keyword>
<protein>
    <recommendedName>
        <fullName evidence="9">Magnesium transporter MgtE</fullName>
    </recommendedName>
</protein>
<feature type="transmembrane region" description="Helical" evidence="9">
    <location>
        <begin position="387"/>
        <end position="409"/>
    </location>
</feature>